<dbReference type="EMBL" id="FNGW01000011">
    <property type="protein sequence ID" value="SDM40819.1"/>
    <property type="molecule type" value="Genomic_DNA"/>
</dbReference>
<dbReference type="Gene3D" id="3.40.109.30">
    <property type="entry name" value="putative nitroreductase (tm1586), domain 2"/>
    <property type="match status" value="1"/>
</dbReference>
<dbReference type="SUPFAM" id="SSF55469">
    <property type="entry name" value="FMN-dependent nitroreductase-like"/>
    <property type="match status" value="1"/>
</dbReference>
<dbReference type="InterPro" id="IPR029478">
    <property type="entry name" value="TM1586_NiRdase"/>
</dbReference>
<name>A0A1G9SZD8_9FIRM</name>
<feature type="domain" description="Putative nitroreductase TM1586" evidence="2">
    <location>
        <begin position="145"/>
        <end position="252"/>
    </location>
</feature>
<dbReference type="STRING" id="1121325.SAMN04515677_11139"/>
<proteinExistence type="predicted"/>
<dbReference type="Gene3D" id="3.40.109.10">
    <property type="entry name" value="NADH Oxidase"/>
    <property type="match status" value="1"/>
</dbReference>
<dbReference type="InterPro" id="IPR000415">
    <property type="entry name" value="Nitroreductase-like"/>
</dbReference>
<dbReference type="Pfam" id="PF14512">
    <property type="entry name" value="TM1586_NiRdase"/>
    <property type="match status" value="2"/>
</dbReference>
<evidence type="ECO:0000256" key="1">
    <source>
        <dbReference type="SAM" id="MobiDB-lite"/>
    </source>
</evidence>
<evidence type="ECO:0000313" key="4">
    <source>
        <dbReference type="Proteomes" id="UP000199068"/>
    </source>
</evidence>
<evidence type="ECO:0000313" key="3">
    <source>
        <dbReference type="EMBL" id="SDM40819.1"/>
    </source>
</evidence>
<organism evidence="3 4">
    <name type="scientific">Romboutsia lituseburensis DSM 797</name>
    <dbReference type="NCBI Taxonomy" id="1121325"/>
    <lineage>
        <taxon>Bacteria</taxon>
        <taxon>Bacillati</taxon>
        <taxon>Bacillota</taxon>
        <taxon>Clostridia</taxon>
        <taxon>Peptostreptococcales</taxon>
        <taxon>Peptostreptococcaceae</taxon>
        <taxon>Romboutsia</taxon>
    </lineage>
</organism>
<reference evidence="3 4" key="1">
    <citation type="submission" date="2016-10" db="EMBL/GenBank/DDBJ databases">
        <authorList>
            <person name="de Groot N.N."/>
        </authorList>
    </citation>
    <scope>NUCLEOTIDE SEQUENCE [LARGE SCALE GENOMIC DNA]</scope>
    <source>
        <strain evidence="3 4">DSM 797</strain>
    </source>
</reference>
<gene>
    <name evidence="3" type="ORF">SAMN04515677_11139</name>
</gene>
<protein>
    <recommendedName>
        <fullName evidence="2">Putative nitroreductase TM1586 domain-containing protein</fullName>
    </recommendedName>
</protein>
<sequence length="282" mass="33045">MELYDAIFYRRTIKNYSNKNISAPLMEEVKNICNDITYLNKELKIKANVIERGHLIHFLMGKKCNIKAPHYIVVTSNKGEDYLQNIGFAMEKVVLHLTTLGLGTSWLECDIKKEDIIDIERVEKYELDYGSSIDKKNEEPEEEQEENTNHNDDEQPCILIAFGYPEKQEVLFKSIDGRKDRKPLKKISKKMDRKWIKVLNAVRVSPSVKNMQPWMFYSSKTAINLYEEKPKKNLEDMNKVSMGIALRHFDMACEKYNIPVEYIKSNAKKKLGKEYYISIIEK</sequence>
<dbReference type="GO" id="GO:0016491">
    <property type="term" value="F:oxidoreductase activity"/>
    <property type="evidence" value="ECO:0007669"/>
    <property type="project" value="InterPro"/>
</dbReference>
<evidence type="ECO:0000259" key="2">
    <source>
        <dbReference type="Pfam" id="PF14512"/>
    </source>
</evidence>
<dbReference type="Proteomes" id="UP000199068">
    <property type="component" value="Unassembled WGS sequence"/>
</dbReference>
<feature type="domain" description="Putative nitroreductase TM1586" evidence="2">
    <location>
        <begin position="2"/>
        <end position="124"/>
    </location>
</feature>
<feature type="region of interest" description="Disordered" evidence="1">
    <location>
        <begin position="133"/>
        <end position="152"/>
    </location>
</feature>
<dbReference type="AlphaFoldDB" id="A0A1G9SZD8"/>
<accession>A0A1G9SZD8</accession>
<dbReference type="RefSeq" id="WP_092727446.1">
    <property type="nucleotide sequence ID" value="NZ_FNGW01000011.1"/>
</dbReference>
<keyword evidence="4" id="KW-1185">Reference proteome</keyword>